<dbReference type="EMBL" id="JAAAIN010001445">
    <property type="protein sequence ID" value="KAG0302991.1"/>
    <property type="molecule type" value="Genomic_DNA"/>
</dbReference>
<organism evidence="1 2">
    <name type="scientific">Linnemannia gamsii</name>
    <dbReference type="NCBI Taxonomy" id="64522"/>
    <lineage>
        <taxon>Eukaryota</taxon>
        <taxon>Fungi</taxon>
        <taxon>Fungi incertae sedis</taxon>
        <taxon>Mucoromycota</taxon>
        <taxon>Mortierellomycotina</taxon>
        <taxon>Mortierellomycetes</taxon>
        <taxon>Mortierellales</taxon>
        <taxon>Mortierellaceae</taxon>
        <taxon>Linnemannia</taxon>
    </lineage>
</organism>
<evidence type="ECO:0000313" key="1">
    <source>
        <dbReference type="EMBL" id="KAG0302991.1"/>
    </source>
</evidence>
<evidence type="ECO:0000313" key="2">
    <source>
        <dbReference type="Proteomes" id="UP000823405"/>
    </source>
</evidence>
<proteinExistence type="predicted"/>
<keyword evidence="2" id="KW-1185">Reference proteome</keyword>
<reference evidence="1" key="1">
    <citation type="journal article" date="2020" name="Fungal Divers.">
        <title>Resolving the Mortierellaceae phylogeny through synthesis of multi-gene phylogenetics and phylogenomics.</title>
        <authorList>
            <person name="Vandepol N."/>
            <person name="Liber J."/>
            <person name="Desiro A."/>
            <person name="Na H."/>
            <person name="Kennedy M."/>
            <person name="Barry K."/>
            <person name="Grigoriev I.V."/>
            <person name="Miller A.N."/>
            <person name="O'Donnell K."/>
            <person name="Stajich J.E."/>
            <person name="Bonito G."/>
        </authorList>
    </citation>
    <scope>NUCLEOTIDE SEQUENCE</scope>
    <source>
        <strain evidence="1">NVP60</strain>
    </source>
</reference>
<gene>
    <name evidence="1" type="ORF">BGZ97_002082</name>
</gene>
<dbReference type="Proteomes" id="UP000823405">
    <property type="component" value="Unassembled WGS sequence"/>
</dbReference>
<protein>
    <submittedName>
        <fullName evidence="1">Uncharacterized protein</fullName>
    </submittedName>
</protein>
<dbReference type="OrthoDB" id="5380555at2759"/>
<name>A0A9P6UIH8_9FUNG</name>
<dbReference type="AlphaFoldDB" id="A0A9P6UIH8"/>
<comment type="caution">
    <text evidence="1">The sequence shown here is derived from an EMBL/GenBank/DDBJ whole genome shotgun (WGS) entry which is preliminary data.</text>
</comment>
<sequence length="94" mass="10394">MHSALLVWLAISRPANRHGSAICFIGGLTFCGDSKQLQIPNLIAAERFGNATLDRLKLRLEDVDLASWNIVSSGNVLFWEMDDGHFQKDPQLAA</sequence>
<accession>A0A9P6UIH8</accession>